<evidence type="ECO:0000256" key="1">
    <source>
        <dbReference type="SAM" id="MobiDB-lite"/>
    </source>
</evidence>
<evidence type="ECO:0000313" key="3">
    <source>
        <dbReference type="Proteomes" id="UP001147760"/>
    </source>
</evidence>
<sequence length="402" mass="44704">MSAHYFDTFTSASQFTGSNEKHISGLSMTSASGWGKDHLLACRVVVRQARYNILPILSPCSESSDTTSPVEIVKFVNGPDHIQHFERSEHSLVRDFGYSISLAQTWAALAAFKGNRDSQRTQQSIDPSNSDDGNRSEDFNADYDSLMDTESDGDDKFGIMRRPAREIRPSRGSEFVHSGEMQVGSSSPQAESSQDASSTAHIDNAEHHLRGTVEDDTLRLLSCIIRHILYFGSPQDWKNMSAVVEFRDLKLQASAHLPSMNKSINAIDDGGLCLRIQDEGFFTLLDDRVAILEAKRNFDSLEQGKPIISDECLAQMTCEALVARSVSSEPRESVIVIHATQNYICFLEFKISDEYIRDLGLESLSSCITVVATPWYDLSSVSNRKQVVLNLCALMRWGGARK</sequence>
<feature type="compositionally biased region" description="Acidic residues" evidence="1">
    <location>
        <begin position="139"/>
        <end position="153"/>
    </location>
</feature>
<gene>
    <name evidence="2" type="ORF">N7530_007698</name>
</gene>
<feature type="region of interest" description="Disordered" evidence="1">
    <location>
        <begin position="114"/>
        <end position="200"/>
    </location>
</feature>
<dbReference type="AlphaFoldDB" id="A0A9W9WMT3"/>
<keyword evidence="3" id="KW-1185">Reference proteome</keyword>
<accession>A0A9W9WMT3</accession>
<reference evidence="2" key="1">
    <citation type="submission" date="2022-12" db="EMBL/GenBank/DDBJ databases">
        <authorList>
            <person name="Petersen C."/>
        </authorList>
    </citation>
    <scope>NUCLEOTIDE SEQUENCE</scope>
    <source>
        <strain evidence="2">IBT 17660</strain>
    </source>
</reference>
<comment type="caution">
    <text evidence="2">The sequence shown here is derived from an EMBL/GenBank/DDBJ whole genome shotgun (WGS) entry which is preliminary data.</text>
</comment>
<dbReference type="EMBL" id="JAPWDO010000005">
    <property type="protein sequence ID" value="KAJ5470341.1"/>
    <property type="molecule type" value="Genomic_DNA"/>
</dbReference>
<dbReference type="OrthoDB" id="4646997at2759"/>
<evidence type="ECO:0000313" key="2">
    <source>
        <dbReference type="EMBL" id="KAJ5470341.1"/>
    </source>
</evidence>
<feature type="compositionally biased region" description="Basic and acidic residues" evidence="1">
    <location>
        <begin position="154"/>
        <end position="171"/>
    </location>
</feature>
<protein>
    <submittedName>
        <fullName evidence="2">Uncharacterized protein</fullName>
    </submittedName>
</protein>
<proteinExistence type="predicted"/>
<organism evidence="2 3">
    <name type="scientific">Penicillium desertorum</name>
    <dbReference type="NCBI Taxonomy" id="1303715"/>
    <lineage>
        <taxon>Eukaryota</taxon>
        <taxon>Fungi</taxon>
        <taxon>Dikarya</taxon>
        <taxon>Ascomycota</taxon>
        <taxon>Pezizomycotina</taxon>
        <taxon>Eurotiomycetes</taxon>
        <taxon>Eurotiomycetidae</taxon>
        <taxon>Eurotiales</taxon>
        <taxon>Aspergillaceae</taxon>
        <taxon>Penicillium</taxon>
    </lineage>
</organism>
<feature type="compositionally biased region" description="Polar residues" evidence="1">
    <location>
        <begin position="183"/>
        <end position="200"/>
    </location>
</feature>
<name>A0A9W9WMT3_9EURO</name>
<reference evidence="2" key="2">
    <citation type="journal article" date="2023" name="IMA Fungus">
        <title>Comparative genomic study of the Penicillium genus elucidates a diverse pangenome and 15 lateral gene transfer events.</title>
        <authorList>
            <person name="Petersen C."/>
            <person name="Sorensen T."/>
            <person name="Nielsen M.R."/>
            <person name="Sondergaard T.E."/>
            <person name="Sorensen J.L."/>
            <person name="Fitzpatrick D.A."/>
            <person name="Frisvad J.C."/>
            <person name="Nielsen K.L."/>
        </authorList>
    </citation>
    <scope>NUCLEOTIDE SEQUENCE</scope>
    <source>
        <strain evidence="2">IBT 17660</strain>
    </source>
</reference>
<feature type="compositionally biased region" description="Polar residues" evidence="1">
    <location>
        <begin position="120"/>
        <end position="131"/>
    </location>
</feature>
<dbReference type="Proteomes" id="UP001147760">
    <property type="component" value="Unassembled WGS sequence"/>
</dbReference>